<reference evidence="2 3" key="1">
    <citation type="submission" date="2015-04" db="EMBL/GenBank/DDBJ databases">
        <title>Draft Genome Sequence of the Novel Agar-Digesting Marine Bacterium Q1.</title>
        <authorList>
            <person name="Li Y."/>
            <person name="Li D."/>
            <person name="Chen G."/>
            <person name="Du Z."/>
        </authorList>
    </citation>
    <scope>NUCLEOTIDE SEQUENCE [LARGE SCALE GENOMIC DNA]</scope>
    <source>
        <strain evidence="2 3">Q1</strain>
    </source>
</reference>
<dbReference type="InterPro" id="IPR053135">
    <property type="entry name" value="AKR2_Oxidoreductase"/>
</dbReference>
<dbReference type="EMBL" id="LAZL01000018">
    <property type="protein sequence ID" value="KMT64935.1"/>
    <property type="molecule type" value="Genomic_DNA"/>
</dbReference>
<comment type="caution">
    <text evidence="2">The sequence shown here is derived from an EMBL/GenBank/DDBJ whole genome shotgun (WGS) entry which is preliminary data.</text>
</comment>
<dbReference type="PANTHER" id="PTHR43312:SF1">
    <property type="entry name" value="NADP-DEPENDENT OXIDOREDUCTASE DOMAIN-CONTAINING PROTEIN"/>
    <property type="match status" value="1"/>
</dbReference>
<dbReference type="RefSeq" id="WP_048692799.1">
    <property type="nucleotide sequence ID" value="NZ_KQ130492.1"/>
</dbReference>
<dbReference type="PANTHER" id="PTHR43312">
    <property type="entry name" value="D-THREO-ALDOSE 1-DEHYDROGENASE"/>
    <property type="match status" value="1"/>
</dbReference>
<protein>
    <submittedName>
        <fullName evidence="2">Aldo/keto reductase</fullName>
    </submittedName>
</protein>
<dbReference type="STRING" id="1513271.XM47_12060"/>
<dbReference type="AlphaFoldDB" id="A0A0J8GQ82"/>
<dbReference type="InterPro" id="IPR036812">
    <property type="entry name" value="NAD(P)_OxRdtase_dom_sf"/>
</dbReference>
<evidence type="ECO:0000259" key="1">
    <source>
        <dbReference type="Pfam" id="PF00248"/>
    </source>
</evidence>
<dbReference type="OrthoDB" id="9772407at2"/>
<accession>A0A0J8GQ82</accession>
<sequence length="329" mass="36476">MKTRILGKTGFKVSEIGLGCWQLGNDFGDLSEQDAQAILDQAHTSNISFWDTADVYGSGLSETRIGNWLKQNNQSASKPIVITKVGRDAGLYPDKYSKQKVKLNLESSIKRLQVEALDLVQLHCVPPDILFAGELLSWMEEFQQQGLIKHFGASVETIEEAEFCLTQSNIASLQIIFNIFRQDATKYLLKQAAENQVGIIARLPLASGLLSGKMSADRQFSQNDHRNYNKDGDFFNVGETFNGLALHTGVDLANELKASLPGHLNLHQVAMRWILDQPEVTSIIAGTTQQAQVIANAQISDLAQLPADLHKTLANFYQTKVKQHIRGQI</sequence>
<name>A0A0J8GQ82_9ALTE</name>
<evidence type="ECO:0000313" key="3">
    <source>
        <dbReference type="Proteomes" id="UP000037600"/>
    </source>
</evidence>
<dbReference type="Pfam" id="PF00248">
    <property type="entry name" value="Aldo_ket_red"/>
    <property type="match status" value="1"/>
</dbReference>
<dbReference type="Gene3D" id="3.20.20.100">
    <property type="entry name" value="NADP-dependent oxidoreductase domain"/>
    <property type="match status" value="1"/>
</dbReference>
<organism evidence="2 3">
    <name type="scientific">Catenovulum maritimum</name>
    <dbReference type="NCBI Taxonomy" id="1513271"/>
    <lineage>
        <taxon>Bacteria</taxon>
        <taxon>Pseudomonadati</taxon>
        <taxon>Pseudomonadota</taxon>
        <taxon>Gammaproteobacteria</taxon>
        <taxon>Alteromonadales</taxon>
        <taxon>Alteromonadaceae</taxon>
        <taxon>Catenovulum</taxon>
    </lineage>
</organism>
<dbReference type="Proteomes" id="UP000037600">
    <property type="component" value="Unassembled WGS sequence"/>
</dbReference>
<dbReference type="CDD" id="cd19086">
    <property type="entry name" value="AKR_AKR11C1"/>
    <property type="match status" value="1"/>
</dbReference>
<dbReference type="InterPro" id="IPR023210">
    <property type="entry name" value="NADP_OxRdtase_dom"/>
</dbReference>
<feature type="domain" description="NADP-dependent oxidoreductase" evidence="1">
    <location>
        <begin position="15"/>
        <end position="314"/>
    </location>
</feature>
<dbReference type="SUPFAM" id="SSF51430">
    <property type="entry name" value="NAD(P)-linked oxidoreductase"/>
    <property type="match status" value="1"/>
</dbReference>
<proteinExistence type="predicted"/>
<keyword evidence="3" id="KW-1185">Reference proteome</keyword>
<dbReference type="PATRIC" id="fig|1513271.3.peg.2457"/>
<evidence type="ECO:0000313" key="2">
    <source>
        <dbReference type="EMBL" id="KMT64935.1"/>
    </source>
</evidence>
<gene>
    <name evidence="2" type="ORF">XM47_12060</name>
</gene>